<proteinExistence type="predicted"/>
<protein>
    <submittedName>
        <fullName evidence="1">DUF6303 family protein</fullName>
    </submittedName>
</protein>
<dbReference type="Proteomes" id="UP001180551">
    <property type="component" value="Unassembled WGS sequence"/>
</dbReference>
<dbReference type="EMBL" id="JAVRFE010000023">
    <property type="protein sequence ID" value="MDT0457784.1"/>
    <property type="molecule type" value="Genomic_DNA"/>
</dbReference>
<gene>
    <name evidence="1" type="ORF">RM550_18920</name>
</gene>
<comment type="caution">
    <text evidence="1">The sequence shown here is derived from an EMBL/GenBank/DDBJ whole genome shotgun (WGS) entry which is preliminary data.</text>
</comment>
<reference evidence="1" key="1">
    <citation type="submission" date="2024-05" db="EMBL/GenBank/DDBJ databases">
        <title>30 novel species of actinomycetes from the DSMZ collection.</title>
        <authorList>
            <person name="Nouioui I."/>
        </authorList>
    </citation>
    <scope>NUCLEOTIDE SEQUENCE</scope>
    <source>
        <strain evidence="1">DSM 41527</strain>
    </source>
</reference>
<dbReference type="InterPro" id="IPR046270">
    <property type="entry name" value="DUF6303"/>
</dbReference>
<dbReference type="RefSeq" id="WP_311624895.1">
    <property type="nucleotide sequence ID" value="NZ_JAVRFE010000023.1"/>
</dbReference>
<keyword evidence="2" id="KW-1185">Reference proteome</keyword>
<dbReference type="Pfam" id="PF19820">
    <property type="entry name" value="DUF6303"/>
    <property type="match status" value="1"/>
</dbReference>
<evidence type="ECO:0000313" key="1">
    <source>
        <dbReference type="EMBL" id="MDT0457784.1"/>
    </source>
</evidence>
<organism evidence="1 2">
    <name type="scientific">Streptomyces mooreae</name>
    <dbReference type="NCBI Taxonomy" id="3075523"/>
    <lineage>
        <taxon>Bacteria</taxon>
        <taxon>Bacillati</taxon>
        <taxon>Actinomycetota</taxon>
        <taxon>Actinomycetes</taxon>
        <taxon>Kitasatosporales</taxon>
        <taxon>Streptomycetaceae</taxon>
        <taxon>Streptomyces</taxon>
    </lineage>
</organism>
<evidence type="ECO:0000313" key="2">
    <source>
        <dbReference type="Proteomes" id="UP001180551"/>
    </source>
</evidence>
<accession>A0ABU2TA19</accession>
<sequence length="93" mass="10023">MNAHTLTAQFSSNGGAWRLYVVVPGAPDWPAFRWESTDSVPAVAERRAVLAALGFEPVAGAEWSWTEDSQDPDDDTTPSVLIAALPVREAVQV</sequence>
<name>A0ABU2TA19_9ACTN</name>